<keyword evidence="3" id="KW-0647">Proteasome</keyword>
<evidence type="ECO:0000256" key="3">
    <source>
        <dbReference type="ARBA" id="ARBA00022942"/>
    </source>
</evidence>
<dbReference type="Gene3D" id="2.130.10.10">
    <property type="entry name" value="YVTN repeat-like/Quinoprotein amine dehydrogenase"/>
    <property type="match status" value="1"/>
</dbReference>
<protein>
    <submittedName>
        <fullName evidence="8">WD_REPEATS_REGION domain-containing protein</fullName>
    </submittedName>
</protein>
<evidence type="ECO:0000256" key="5">
    <source>
        <dbReference type="PROSITE-ProRule" id="PRU00221"/>
    </source>
</evidence>
<keyword evidence="1 5" id="KW-0853">WD repeat</keyword>
<dbReference type="PROSITE" id="PS50082">
    <property type="entry name" value="WD_REPEATS_2"/>
    <property type="match status" value="1"/>
</dbReference>
<evidence type="ECO:0000256" key="1">
    <source>
        <dbReference type="ARBA" id="ARBA00022574"/>
    </source>
</evidence>
<dbReference type="EMBL" id="UZAH01040991">
    <property type="protein sequence ID" value="VDP59584.1"/>
    <property type="molecule type" value="Genomic_DNA"/>
</dbReference>
<evidence type="ECO:0000313" key="7">
    <source>
        <dbReference type="Proteomes" id="UP000050761"/>
    </source>
</evidence>
<dbReference type="PANTHER" id="PTHR19857:SF19">
    <property type="entry name" value="26S PROTEASOME REGULATORY SUBUNIT RPN14"/>
    <property type="match status" value="1"/>
</dbReference>
<reference evidence="8" key="2">
    <citation type="submission" date="2019-09" db="UniProtKB">
        <authorList>
            <consortium name="WormBaseParasite"/>
        </authorList>
    </citation>
    <scope>IDENTIFICATION</scope>
</reference>
<accession>A0A183GVV8</accession>
<dbReference type="GO" id="GO:0000502">
    <property type="term" value="C:proteasome complex"/>
    <property type="evidence" value="ECO:0007669"/>
    <property type="project" value="UniProtKB-KW"/>
</dbReference>
<dbReference type="PANTHER" id="PTHR19857">
    <property type="entry name" value="MITOCHONDRIAL DIVISION PROTEIN 1-RELATED"/>
    <property type="match status" value="1"/>
</dbReference>
<dbReference type="InterPro" id="IPR051179">
    <property type="entry name" value="WD_repeat_multifunction"/>
</dbReference>
<dbReference type="SUPFAM" id="SSF50978">
    <property type="entry name" value="WD40 repeat-like"/>
    <property type="match status" value="1"/>
</dbReference>
<dbReference type="Proteomes" id="UP000050761">
    <property type="component" value="Unassembled WGS sequence"/>
</dbReference>
<sequence>MSQPKFFVGVRRHGEESLFADVEKNGDDFICSDAGIKILVEQSIHTTFLSPVSEIRNLHKKPIQSMDISCSGNLIVSSDTSGELIVSNVMNGSLLRELKGHIMDVYKCRFFPSGLVVLSAGMDMSVRVWSVETGSCPRTFRGHTKGKQQPAKLTLSAIMNILFTAVSDLAIVGVGRQVLSCSHDGTVIKWLCADGSIQEHWKPRAGPCNAITLSAGTTLE</sequence>
<keyword evidence="2" id="KW-0677">Repeat</keyword>
<name>A0A183GVV8_HELPZ</name>
<gene>
    <name evidence="6" type="ORF">HPBE_LOCUS26827</name>
</gene>
<keyword evidence="7" id="KW-1185">Reference proteome</keyword>
<dbReference type="PROSITE" id="PS50294">
    <property type="entry name" value="WD_REPEATS_REGION"/>
    <property type="match status" value="1"/>
</dbReference>
<accession>A0A3P8FN71</accession>
<comment type="similarity">
    <text evidence="4">Belongs to the WD repeat PAAF1/RPN14 family.</text>
</comment>
<dbReference type="AlphaFoldDB" id="A0A183GVV8"/>
<dbReference type="WBParaSite" id="HPBE_0002682801-mRNA-1">
    <property type="protein sequence ID" value="HPBE_0002682801-mRNA-1"/>
    <property type="gene ID" value="HPBE_0002682801"/>
</dbReference>
<dbReference type="Pfam" id="PF00400">
    <property type="entry name" value="WD40"/>
    <property type="match status" value="2"/>
</dbReference>
<feature type="repeat" description="WD" evidence="5">
    <location>
        <begin position="98"/>
        <end position="139"/>
    </location>
</feature>
<organism evidence="7 8">
    <name type="scientific">Heligmosomoides polygyrus</name>
    <name type="common">Parasitic roundworm</name>
    <dbReference type="NCBI Taxonomy" id="6339"/>
    <lineage>
        <taxon>Eukaryota</taxon>
        <taxon>Metazoa</taxon>
        <taxon>Ecdysozoa</taxon>
        <taxon>Nematoda</taxon>
        <taxon>Chromadorea</taxon>
        <taxon>Rhabditida</taxon>
        <taxon>Rhabditina</taxon>
        <taxon>Rhabditomorpha</taxon>
        <taxon>Strongyloidea</taxon>
        <taxon>Heligmosomidae</taxon>
        <taxon>Heligmosomoides</taxon>
    </lineage>
</organism>
<proteinExistence type="inferred from homology"/>
<dbReference type="InterPro" id="IPR036322">
    <property type="entry name" value="WD40_repeat_dom_sf"/>
</dbReference>
<reference evidence="6 7" key="1">
    <citation type="submission" date="2018-11" db="EMBL/GenBank/DDBJ databases">
        <authorList>
            <consortium name="Pathogen Informatics"/>
        </authorList>
    </citation>
    <scope>NUCLEOTIDE SEQUENCE [LARGE SCALE GENOMIC DNA]</scope>
</reference>
<dbReference type="SMART" id="SM00320">
    <property type="entry name" value="WD40"/>
    <property type="match status" value="3"/>
</dbReference>
<dbReference type="InterPro" id="IPR015943">
    <property type="entry name" value="WD40/YVTN_repeat-like_dom_sf"/>
</dbReference>
<evidence type="ECO:0000313" key="6">
    <source>
        <dbReference type="EMBL" id="VDP59584.1"/>
    </source>
</evidence>
<evidence type="ECO:0000256" key="2">
    <source>
        <dbReference type="ARBA" id="ARBA00022737"/>
    </source>
</evidence>
<dbReference type="InterPro" id="IPR001680">
    <property type="entry name" value="WD40_rpt"/>
</dbReference>
<evidence type="ECO:0000313" key="8">
    <source>
        <dbReference type="WBParaSite" id="HPBE_0002682801-mRNA-1"/>
    </source>
</evidence>
<dbReference type="OrthoDB" id="8020218at2759"/>
<evidence type="ECO:0000256" key="4">
    <source>
        <dbReference type="ARBA" id="ARBA00038321"/>
    </source>
</evidence>